<reference evidence="10 11" key="1">
    <citation type="journal article" date="2015" name="Int. J. Syst. Evol. Microbiol.">
        <title>Nitrosospira lacus sp. nov., a psychrotolerant, ammonia-oxidizing bacterium from sandy lake sediment.</title>
        <authorList>
            <person name="Urakawa H."/>
            <person name="Garcia J.C."/>
            <person name="Nielsen J.L."/>
            <person name="Le V.Q."/>
            <person name="Kozlowski J.A."/>
            <person name="Stein L.Y."/>
            <person name="Lim C.K."/>
            <person name="Pommerening-Roser A."/>
            <person name="Martens-Habbena W."/>
            <person name="Stahl D.A."/>
            <person name="Klotz M.G."/>
        </authorList>
    </citation>
    <scope>NUCLEOTIDE SEQUENCE [LARGE SCALE GENOMIC DNA]</scope>
    <source>
        <strain evidence="10 11">APG3</strain>
    </source>
</reference>
<dbReference type="EC" id="2.7.13.3" evidence="2"/>
<organism evidence="10 11">
    <name type="scientific">Nitrosospira lacus</name>
    <dbReference type="NCBI Taxonomy" id="1288494"/>
    <lineage>
        <taxon>Bacteria</taxon>
        <taxon>Pseudomonadati</taxon>
        <taxon>Pseudomonadota</taxon>
        <taxon>Betaproteobacteria</taxon>
        <taxon>Nitrosomonadales</taxon>
        <taxon>Nitrosomonadaceae</taxon>
        <taxon>Nitrosospira</taxon>
    </lineage>
</organism>
<dbReference type="CDD" id="cd17580">
    <property type="entry name" value="REC_2_DhkD-like"/>
    <property type="match status" value="1"/>
</dbReference>
<gene>
    <name evidence="10" type="ORF">EBAPG3_008540</name>
</gene>
<dbReference type="Pfam" id="PF02518">
    <property type="entry name" value="HATPase_c"/>
    <property type="match status" value="1"/>
</dbReference>
<dbReference type="KEGG" id="nlc:EBAPG3_008540"/>
<feature type="coiled-coil region" evidence="7">
    <location>
        <begin position="217"/>
        <end position="251"/>
    </location>
</feature>
<feature type="domain" description="Response regulatory" evidence="9">
    <location>
        <begin position="674"/>
        <end position="790"/>
    </location>
</feature>
<protein>
    <recommendedName>
        <fullName evidence="2">histidine kinase</fullName>
        <ecNumber evidence="2">2.7.13.3</ecNumber>
    </recommendedName>
</protein>
<evidence type="ECO:0000256" key="4">
    <source>
        <dbReference type="ARBA" id="ARBA00022679"/>
    </source>
</evidence>
<evidence type="ECO:0000256" key="5">
    <source>
        <dbReference type="ARBA" id="ARBA00022777"/>
    </source>
</evidence>
<dbReference type="Gene3D" id="3.40.50.2300">
    <property type="match status" value="1"/>
</dbReference>
<dbReference type="InterPro" id="IPR029016">
    <property type="entry name" value="GAF-like_dom_sf"/>
</dbReference>
<dbReference type="Pfam" id="PF00512">
    <property type="entry name" value="HisKA"/>
    <property type="match status" value="1"/>
</dbReference>
<dbReference type="PROSITE" id="PS50109">
    <property type="entry name" value="HIS_KIN"/>
    <property type="match status" value="1"/>
</dbReference>
<keyword evidence="4" id="KW-0808">Transferase</keyword>
<dbReference type="SUPFAM" id="SSF47384">
    <property type="entry name" value="Homodimeric domain of signal transducing histidine kinase"/>
    <property type="match status" value="1"/>
</dbReference>
<evidence type="ECO:0000256" key="2">
    <source>
        <dbReference type="ARBA" id="ARBA00012438"/>
    </source>
</evidence>
<dbReference type="Pfam" id="PF00072">
    <property type="entry name" value="Response_reg"/>
    <property type="match status" value="1"/>
</dbReference>
<keyword evidence="3 6" id="KW-0597">Phosphoprotein</keyword>
<dbReference type="InterPro" id="IPR004358">
    <property type="entry name" value="Sig_transdc_His_kin-like_C"/>
</dbReference>
<dbReference type="PANTHER" id="PTHR43547:SF2">
    <property type="entry name" value="HYBRID SIGNAL TRANSDUCTION HISTIDINE KINASE C"/>
    <property type="match status" value="1"/>
</dbReference>
<evidence type="ECO:0000259" key="8">
    <source>
        <dbReference type="PROSITE" id="PS50109"/>
    </source>
</evidence>
<dbReference type="SUPFAM" id="SSF55781">
    <property type="entry name" value="GAF domain-like"/>
    <property type="match status" value="2"/>
</dbReference>
<dbReference type="PRINTS" id="PR00344">
    <property type="entry name" value="BCTRLSENSOR"/>
</dbReference>
<dbReference type="Gene3D" id="3.30.450.40">
    <property type="match status" value="2"/>
</dbReference>
<dbReference type="InterPro" id="IPR003661">
    <property type="entry name" value="HisK_dim/P_dom"/>
</dbReference>
<dbReference type="InterPro" id="IPR036890">
    <property type="entry name" value="HATPase_C_sf"/>
</dbReference>
<dbReference type="InterPro" id="IPR011006">
    <property type="entry name" value="CheY-like_superfamily"/>
</dbReference>
<proteinExistence type="predicted"/>
<dbReference type="SMART" id="SM00065">
    <property type="entry name" value="GAF"/>
    <property type="match status" value="1"/>
</dbReference>
<feature type="domain" description="Histidine kinase" evidence="8">
    <location>
        <begin position="423"/>
        <end position="641"/>
    </location>
</feature>
<sequence length="792" mass="86863">MDLPPPNSSRFPPHQVFGTDLLLKRPSRAEDFEAENHALVALAHELANQPCNLLQKLVEIALELCHAGSSGVSILESDGSAFRWHVCAGSFAGNAGARMAYAESPCSIVLERNSPILFLDPGCYFAPLRHMEPSVAEALMLPFHDGNKPVGSVWVIQHSLEREFDGEDVRLMTSLSRFASAAYHVICSINKSMNARDLLEKRVDERTTALSYVNKTLRRQIRGRRQVEEALRNAQNQLEAEISSLNRLHELSSRMVNAPDLPAALEEILGAAVVLLGADMGIIQLYDPVNKLLTIAAHHGFKQDFLDHFDTVDAEGDAACSRALASRQRWIIEDVRADERYTAYRAAADKAGYRAVQSTPLFSRDGEPLGMLTTHFRLPRIPTEHELSMLDLYARQASDFIERLRITEQLREADRRKDEFIATLSHELRNPLAAIDSSAMLMESPDLGDREREKATQIVQRQCKAMKILLDDLLDISRLSLGRMPLHKQCVTLASIIDAAVEVIQPRIDAANHMLSVTKPPLSIVVYGDPMRLVQIFSNLLANAVKYTDPGGRISLDVDTIAEGVVVSITDNGIGIEPSYTEEIFGMFSQRKNTHDRTAAGLGIGLALVRAIAALHGGWAHAESRGLGQGSTFRIGLPLAKPADAAAQALPSTGVQSSPLVADPEFHVSPAAYRILVADDNTSVATAISMLLQRGGHETTVVHDGRAALEEAARLLPDIALLDIGMPHLNGYEVARQIRSAPWGASMRLFAATGWGQENDKKLAKEAGFDVHMTKPIDFKQLLALIEEHGGK</sequence>
<dbReference type="InterPro" id="IPR003594">
    <property type="entry name" value="HATPase_dom"/>
</dbReference>
<feature type="modified residue" description="4-aspartylphosphate" evidence="6">
    <location>
        <position position="723"/>
    </location>
</feature>
<dbReference type="SMART" id="SM00448">
    <property type="entry name" value="REC"/>
    <property type="match status" value="1"/>
</dbReference>
<dbReference type="GO" id="GO:0000155">
    <property type="term" value="F:phosphorelay sensor kinase activity"/>
    <property type="evidence" value="ECO:0007669"/>
    <property type="project" value="InterPro"/>
</dbReference>
<evidence type="ECO:0000313" key="11">
    <source>
        <dbReference type="Proteomes" id="UP000012179"/>
    </source>
</evidence>
<dbReference type="PANTHER" id="PTHR43547">
    <property type="entry name" value="TWO-COMPONENT HISTIDINE KINASE"/>
    <property type="match status" value="1"/>
</dbReference>
<dbReference type="Pfam" id="PF13185">
    <property type="entry name" value="GAF_2"/>
    <property type="match status" value="2"/>
</dbReference>
<keyword evidence="7" id="KW-0175">Coiled coil</keyword>
<dbReference type="InterPro" id="IPR005467">
    <property type="entry name" value="His_kinase_dom"/>
</dbReference>
<name>A0A1W6SPS9_9PROT</name>
<dbReference type="SUPFAM" id="SSF52172">
    <property type="entry name" value="CheY-like"/>
    <property type="match status" value="1"/>
</dbReference>
<dbReference type="AlphaFoldDB" id="A0A1W6SPS9"/>
<evidence type="ECO:0000256" key="1">
    <source>
        <dbReference type="ARBA" id="ARBA00000085"/>
    </source>
</evidence>
<keyword evidence="11" id="KW-1185">Reference proteome</keyword>
<evidence type="ECO:0000313" key="10">
    <source>
        <dbReference type="EMBL" id="ARO87810.1"/>
    </source>
</evidence>
<dbReference type="eggNOG" id="COG2205">
    <property type="taxonomic scope" value="Bacteria"/>
</dbReference>
<evidence type="ECO:0000256" key="7">
    <source>
        <dbReference type="SAM" id="Coils"/>
    </source>
</evidence>
<dbReference type="SUPFAM" id="SSF55874">
    <property type="entry name" value="ATPase domain of HSP90 chaperone/DNA topoisomerase II/histidine kinase"/>
    <property type="match status" value="1"/>
</dbReference>
<dbReference type="PROSITE" id="PS50110">
    <property type="entry name" value="RESPONSE_REGULATORY"/>
    <property type="match status" value="1"/>
</dbReference>
<accession>A0A1W6SPS9</accession>
<comment type="catalytic activity">
    <reaction evidence="1">
        <text>ATP + protein L-histidine = ADP + protein N-phospho-L-histidine.</text>
        <dbReference type="EC" id="2.7.13.3"/>
    </reaction>
</comment>
<dbReference type="SMART" id="SM00388">
    <property type="entry name" value="HisKA"/>
    <property type="match status" value="1"/>
</dbReference>
<evidence type="ECO:0000256" key="3">
    <source>
        <dbReference type="ARBA" id="ARBA00022553"/>
    </source>
</evidence>
<dbReference type="CDD" id="cd00082">
    <property type="entry name" value="HisKA"/>
    <property type="match status" value="1"/>
</dbReference>
<dbReference type="InterPro" id="IPR036097">
    <property type="entry name" value="HisK_dim/P_sf"/>
</dbReference>
<dbReference type="Proteomes" id="UP000012179">
    <property type="component" value="Chromosome"/>
</dbReference>
<keyword evidence="5 10" id="KW-0418">Kinase</keyword>
<dbReference type="InterPro" id="IPR001789">
    <property type="entry name" value="Sig_transdc_resp-reg_receiver"/>
</dbReference>
<dbReference type="CDD" id="cd00075">
    <property type="entry name" value="HATPase"/>
    <property type="match status" value="1"/>
</dbReference>
<evidence type="ECO:0000256" key="6">
    <source>
        <dbReference type="PROSITE-ProRule" id="PRU00169"/>
    </source>
</evidence>
<dbReference type="eggNOG" id="COG0745">
    <property type="taxonomic scope" value="Bacteria"/>
</dbReference>
<dbReference type="EMBL" id="CP021106">
    <property type="protein sequence ID" value="ARO87810.1"/>
    <property type="molecule type" value="Genomic_DNA"/>
</dbReference>
<dbReference type="Gene3D" id="3.30.565.10">
    <property type="entry name" value="Histidine kinase-like ATPase, C-terminal domain"/>
    <property type="match status" value="1"/>
</dbReference>
<evidence type="ECO:0000259" key="9">
    <source>
        <dbReference type="PROSITE" id="PS50110"/>
    </source>
</evidence>
<dbReference type="Gene3D" id="1.10.287.130">
    <property type="match status" value="1"/>
</dbReference>
<dbReference type="InterPro" id="IPR003018">
    <property type="entry name" value="GAF"/>
</dbReference>
<dbReference type="SMART" id="SM00387">
    <property type="entry name" value="HATPase_c"/>
    <property type="match status" value="1"/>
</dbReference>
<dbReference type="eggNOG" id="COG2203">
    <property type="taxonomic scope" value="Bacteria"/>
</dbReference>